<keyword evidence="3 6" id="KW-0812">Transmembrane</keyword>
<feature type="transmembrane region" description="Helical" evidence="6">
    <location>
        <begin position="220"/>
        <end position="240"/>
    </location>
</feature>
<feature type="transmembrane region" description="Helical" evidence="6">
    <location>
        <begin position="300"/>
        <end position="329"/>
    </location>
</feature>
<evidence type="ECO:0000256" key="2">
    <source>
        <dbReference type="ARBA" id="ARBA00022475"/>
    </source>
</evidence>
<evidence type="ECO:0000256" key="6">
    <source>
        <dbReference type="SAM" id="Phobius"/>
    </source>
</evidence>
<keyword evidence="4 6" id="KW-1133">Transmembrane helix</keyword>
<evidence type="ECO:0000256" key="1">
    <source>
        <dbReference type="ARBA" id="ARBA00004651"/>
    </source>
</evidence>
<dbReference type="PIRSF" id="PIRSF006060">
    <property type="entry name" value="AA_transporter"/>
    <property type="match status" value="1"/>
</dbReference>
<keyword evidence="8" id="KW-1185">Reference proteome</keyword>
<accession>A0A4P6JYM0</accession>
<organism evidence="7 8">
    <name type="scientific">Ktedonosporobacter rubrisoli</name>
    <dbReference type="NCBI Taxonomy" id="2509675"/>
    <lineage>
        <taxon>Bacteria</taxon>
        <taxon>Bacillati</taxon>
        <taxon>Chloroflexota</taxon>
        <taxon>Ktedonobacteria</taxon>
        <taxon>Ktedonobacterales</taxon>
        <taxon>Ktedonosporobacteraceae</taxon>
        <taxon>Ktedonosporobacter</taxon>
    </lineage>
</organism>
<dbReference type="KEGG" id="kbs:EPA93_33225"/>
<evidence type="ECO:0000313" key="7">
    <source>
        <dbReference type="EMBL" id="QBD80573.1"/>
    </source>
</evidence>
<feature type="transmembrane region" description="Helical" evidence="6">
    <location>
        <begin position="462"/>
        <end position="484"/>
    </location>
</feature>
<evidence type="ECO:0000256" key="4">
    <source>
        <dbReference type="ARBA" id="ARBA00022989"/>
    </source>
</evidence>
<keyword evidence="5 6" id="KW-0472">Membrane</keyword>
<dbReference type="PANTHER" id="PTHR42770:SF7">
    <property type="entry name" value="MEMBRANE PROTEIN"/>
    <property type="match status" value="1"/>
</dbReference>
<evidence type="ECO:0000256" key="5">
    <source>
        <dbReference type="ARBA" id="ARBA00023136"/>
    </source>
</evidence>
<dbReference type="AlphaFoldDB" id="A0A4P6JYM0"/>
<feature type="transmembrane region" description="Helical" evidence="6">
    <location>
        <begin position="62"/>
        <end position="83"/>
    </location>
</feature>
<dbReference type="PANTHER" id="PTHR42770">
    <property type="entry name" value="AMINO ACID TRANSPORTER-RELATED"/>
    <property type="match status" value="1"/>
</dbReference>
<protein>
    <submittedName>
        <fullName evidence="7">APC family permease</fullName>
    </submittedName>
</protein>
<dbReference type="RefSeq" id="WP_129891637.1">
    <property type="nucleotide sequence ID" value="NZ_CP035758.1"/>
</dbReference>
<feature type="transmembrane region" description="Helical" evidence="6">
    <location>
        <begin position="104"/>
        <end position="128"/>
    </location>
</feature>
<evidence type="ECO:0000313" key="8">
    <source>
        <dbReference type="Proteomes" id="UP000290365"/>
    </source>
</evidence>
<feature type="transmembrane region" description="Helical" evidence="6">
    <location>
        <begin position="349"/>
        <end position="373"/>
    </location>
</feature>
<gene>
    <name evidence="7" type="ORF">EPA93_33225</name>
</gene>
<feature type="transmembrane region" description="Helical" evidence="6">
    <location>
        <begin position="385"/>
        <end position="407"/>
    </location>
</feature>
<proteinExistence type="predicted"/>
<dbReference type="InterPro" id="IPR002293">
    <property type="entry name" value="AA/rel_permease1"/>
</dbReference>
<feature type="transmembrane region" description="Helical" evidence="6">
    <location>
        <begin position="179"/>
        <end position="200"/>
    </location>
</feature>
<feature type="transmembrane region" description="Helical" evidence="6">
    <location>
        <begin position="148"/>
        <end position="167"/>
    </location>
</feature>
<dbReference type="Pfam" id="PF13520">
    <property type="entry name" value="AA_permease_2"/>
    <property type="match status" value="1"/>
</dbReference>
<reference evidence="7 8" key="1">
    <citation type="submission" date="2019-01" db="EMBL/GenBank/DDBJ databases">
        <title>Ktedonosporobacter rubrisoli SCAWS-G2.</title>
        <authorList>
            <person name="Huang Y."/>
            <person name="Yan B."/>
        </authorList>
    </citation>
    <scope>NUCLEOTIDE SEQUENCE [LARGE SCALE GENOMIC DNA]</scope>
    <source>
        <strain evidence="7 8">SCAWS-G2</strain>
    </source>
</reference>
<keyword evidence="2" id="KW-1003">Cell membrane</keyword>
<name>A0A4P6JYM0_KTERU</name>
<dbReference type="OrthoDB" id="3170677at2"/>
<dbReference type="InterPro" id="IPR050367">
    <property type="entry name" value="APC_superfamily"/>
</dbReference>
<sequence length="504" mass="54598">METTTQADEPIASTNDVLPSERIAKGILPKVLNTFDMVAIYVAIVLFITNAPGIAHAGMVGYLYWGLGFLMFLIPGAIVTGQLGKMFPGEGSIYLWTHKALGPFMGFFAGFCAWWPGILSIIVPGVVVVTFIQHLGSLLNANWLADPWQQGLIILGVLAISLALSLIRFRLTQNIVSTVFVAYGGGILLIGIAGLIWLLSGHSANVADGWQPTFGSSGNFTTFGFVILALLGIEVPLNMGVEIQHERSITRYLLWGSVVVMAAYLIATFGVMMAVPVKDQVNTTALAEAVQIGFGPAGKVLAIVFDLIIIGVFIFNASVFNFSFGRLLFISGLDRRLPAVVSKVNANKVPWVAVVLQTAIAGLFVVAIFFVGPLFAKNSGDLATLMYYIILAGTNIIWTLSMMLLFIDVVVIRHKYYTVFSRIQQAPIWVFYLCSVLGLVASLVGFYATFTAPWVPLIDNTGWIIWITAIALVSLLIGVATYFIGQRSIRSQSSDEDIIASVTH</sequence>
<feature type="transmembrane region" description="Helical" evidence="6">
    <location>
        <begin position="31"/>
        <end position="50"/>
    </location>
</feature>
<dbReference type="GO" id="GO:0022857">
    <property type="term" value="F:transmembrane transporter activity"/>
    <property type="evidence" value="ECO:0007669"/>
    <property type="project" value="InterPro"/>
</dbReference>
<comment type="subcellular location">
    <subcellularLocation>
        <location evidence="1">Cell membrane</location>
        <topology evidence="1">Multi-pass membrane protein</topology>
    </subcellularLocation>
</comment>
<dbReference type="GO" id="GO:0005886">
    <property type="term" value="C:plasma membrane"/>
    <property type="evidence" value="ECO:0007669"/>
    <property type="project" value="UniProtKB-SubCell"/>
</dbReference>
<dbReference type="Proteomes" id="UP000290365">
    <property type="component" value="Chromosome"/>
</dbReference>
<dbReference type="EMBL" id="CP035758">
    <property type="protein sequence ID" value="QBD80573.1"/>
    <property type="molecule type" value="Genomic_DNA"/>
</dbReference>
<feature type="transmembrane region" description="Helical" evidence="6">
    <location>
        <begin position="252"/>
        <end position="275"/>
    </location>
</feature>
<dbReference type="Gene3D" id="1.20.1740.10">
    <property type="entry name" value="Amino acid/polyamine transporter I"/>
    <property type="match status" value="1"/>
</dbReference>
<evidence type="ECO:0000256" key="3">
    <source>
        <dbReference type="ARBA" id="ARBA00022692"/>
    </source>
</evidence>
<feature type="transmembrane region" description="Helical" evidence="6">
    <location>
        <begin position="428"/>
        <end position="450"/>
    </location>
</feature>